<dbReference type="EMBL" id="BARS01042896">
    <property type="protein sequence ID" value="GAG33777.1"/>
    <property type="molecule type" value="Genomic_DNA"/>
</dbReference>
<feature type="non-terminal residue" evidence="1">
    <location>
        <position position="48"/>
    </location>
</feature>
<accession>X0XED3</accession>
<proteinExistence type="predicted"/>
<protein>
    <recommendedName>
        <fullName evidence="2">HDOD domain-containing protein</fullName>
    </recommendedName>
</protein>
<evidence type="ECO:0008006" key="2">
    <source>
        <dbReference type="Google" id="ProtNLM"/>
    </source>
</evidence>
<dbReference type="SUPFAM" id="SSF109604">
    <property type="entry name" value="HD-domain/PDEase-like"/>
    <property type="match status" value="1"/>
</dbReference>
<comment type="caution">
    <text evidence="1">The sequence shown here is derived from an EMBL/GenBank/DDBJ whole genome shotgun (WGS) entry which is preliminary data.</text>
</comment>
<evidence type="ECO:0000313" key="1">
    <source>
        <dbReference type="EMBL" id="GAG33777.1"/>
    </source>
</evidence>
<name>X0XED3_9ZZZZ</name>
<dbReference type="AlphaFoldDB" id="X0XED3"/>
<organism evidence="1">
    <name type="scientific">marine sediment metagenome</name>
    <dbReference type="NCBI Taxonomy" id="412755"/>
    <lineage>
        <taxon>unclassified sequences</taxon>
        <taxon>metagenomes</taxon>
        <taxon>ecological metagenomes</taxon>
    </lineage>
</organism>
<gene>
    <name evidence="1" type="ORF">S01H1_65017</name>
</gene>
<dbReference type="Gene3D" id="1.10.3210.10">
    <property type="entry name" value="Hypothetical protein af1432"/>
    <property type="match status" value="1"/>
</dbReference>
<reference evidence="1" key="1">
    <citation type="journal article" date="2014" name="Front. Microbiol.">
        <title>High frequency of phylogenetically diverse reductive dehalogenase-homologous genes in deep subseafloor sedimentary metagenomes.</title>
        <authorList>
            <person name="Kawai M."/>
            <person name="Futagami T."/>
            <person name="Toyoda A."/>
            <person name="Takaki Y."/>
            <person name="Nishi S."/>
            <person name="Hori S."/>
            <person name="Arai W."/>
            <person name="Tsubouchi T."/>
            <person name="Morono Y."/>
            <person name="Uchiyama I."/>
            <person name="Ito T."/>
            <person name="Fujiyama A."/>
            <person name="Inagaki F."/>
            <person name="Takami H."/>
        </authorList>
    </citation>
    <scope>NUCLEOTIDE SEQUENCE</scope>
    <source>
        <strain evidence="1">Expedition CK06-06</strain>
    </source>
</reference>
<sequence length="48" mass="5045">MNDRVAQIIAEAPPLPPLPATSVRLSELLSDPSGSVGDIAQILQYDQG</sequence>